<proteinExistence type="predicted"/>
<gene>
    <name evidence="1" type="ORF">SAMEA4873650_01148</name>
</gene>
<accession>A0A486NTG9</accession>
<name>A0A486NTG9_KLEPN</name>
<dbReference type="AntiFam" id="ANF00057">
    <property type="entry name" value="Translation of E. coli type CRISPR repeat"/>
</dbReference>
<reference evidence="1" key="1">
    <citation type="submission" date="2019-03" db="EMBL/GenBank/DDBJ databases">
        <authorList>
            <consortium name="Pathogen Informatics"/>
        </authorList>
    </citation>
    <scope>NUCLEOTIDE SEQUENCE</scope>
    <source>
        <strain evidence="1">5012STDY7626448</strain>
    </source>
</reference>
<dbReference type="AlphaFoldDB" id="A0A486NTG9"/>
<organism evidence="1">
    <name type="scientific">Klebsiella pneumoniae</name>
    <dbReference type="NCBI Taxonomy" id="573"/>
    <lineage>
        <taxon>Bacteria</taxon>
        <taxon>Pseudomonadati</taxon>
        <taxon>Pseudomonadota</taxon>
        <taxon>Gammaproteobacteria</taxon>
        <taxon>Enterobacterales</taxon>
        <taxon>Enterobacteriaceae</taxon>
        <taxon>Klebsiella/Raoultella group</taxon>
        <taxon>Klebsiella</taxon>
        <taxon>Klebsiella pneumoniae complex</taxon>
    </lineage>
</organism>
<evidence type="ECO:0000313" key="1">
    <source>
        <dbReference type="EMBL" id="VGL61739.1"/>
    </source>
</evidence>
<dbReference type="EMBL" id="CAAHCU010000001">
    <property type="protein sequence ID" value="VGL61739.1"/>
    <property type="molecule type" value="Genomic_DNA"/>
</dbReference>
<protein>
    <submittedName>
        <fullName evidence="1">Domain of uncharacterized function (DUF2825)</fullName>
    </submittedName>
</protein>
<sequence length="201" mass="21380">MSLPHARGGVSYVIDSGLSYSESSPRTWGCFSLCPLARRSGSVFPTHVGVFPPGSGDFDTFRRLPHARGGVSVVYVRPFTAETSSPRTWGCFSSCQRATLIRRVFPTHVGVFLVDHFDSLTSRSLPHARGGVSGIRVTGSGLAESSPRTWGCFHPASLVLPHAKVFPTHVGVFLAVGSVALPRSGLPHARGGVSSSLFGFD</sequence>
<dbReference type="AntiFam" id="ANF00006">
    <property type="entry name" value="Translation of CRISPR region"/>
</dbReference>